<dbReference type="InterPro" id="IPR027417">
    <property type="entry name" value="P-loop_NTPase"/>
</dbReference>
<protein>
    <recommendedName>
        <fullName evidence="3 12">DNA replication and repair protein RecF</fullName>
    </recommendedName>
</protein>
<keyword evidence="16" id="KW-1185">Reference proteome</keyword>
<dbReference type="GO" id="GO:0009432">
    <property type="term" value="P:SOS response"/>
    <property type="evidence" value="ECO:0007669"/>
    <property type="project" value="UniProtKB-UniRule"/>
</dbReference>
<dbReference type="GO" id="GO:0005524">
    <property type="term" value="F:ATP binding"/>
    <property type="evidence" value="ECO:0007669"/>
    <property type="project" value="UniProtKB-UniRule"/>
</dbReference>
<dbReference type="GO" id="GO:0003697">
    <property type="term" value="F:single-stranded DNA binding"/>
    <property type="evidence" value="ECO:0007669"/>
    <property type="project" value="UniProtKB-UniRule"/>
</dbReference>
<keyword evidence="6 12" id="KW-0547">Nucleotide-binding</keyword>
<feature type="binding site" evidence="12">
    <location>
        <begin position="30"/>
        <end position="37"/>
    </location>
    <ligand>
        <name>ATP</name>
        <dbReference type="ChEBI" id="CHEBI:30616"/>
    </ligand>
</feature>
<dbReference type="SUPFAM" id="SSF52540">
    <property type="entry name" value="P-loop containing nucleoside triphosphate hydrolases"/>
    <property type="match status" value="1"/>
</dbReference>
<dbReference type="PANTHER" id="PTHR32182">
    <property type="entry name" value="DNA REPLICATION AND REPAIR PROTEIN RECF"/>
    <property type="match status" value="1"/>
</dbReference>
<proteinExistence type="inferred from homology"/>
<dbReference type="NCBIfam" id="TIGR00611">
    <property type="entry name" value="recf"/>
    <property type="match status" value="1"/>
</dbReference>
<evidence type="ECO:0000256" key="12">
    <source>
        <dbReference type="HAMAP-Rule" id="MF_00365"/>
    </source>
</evidence>
<dbReference type="EMBL" id="JANJZL010000018">
    <property type="protein sequence ID" value="MCR2045439.1"/>
    <property type="molecule type" value="Genomic_DNA"/>
</dbReference>
<comment type="function">
    <text evidence="12 13">The RecF protein is involved in DNA metabolism; it is required for DNA replication and normal SOS inducibility. RecF binds preferentially to single-stranded, linear DNA. It also seems to bind ATP.</text>
</comment>
<gene>
    <name evidence="12 15" type="primary">recF</name>
    <name evidence="15" type="ORF">NSA23_15165</name>
</gene>
<comment type="similarity">
    <text evidence="2 12 13">Belongs to the RecF family.</text>
</comment>
<keyword evidence="9 12" id="KW-0238">DNA-binding</keyword>
<dbReference type="PANTHER" id="PTHR32182:SF0">
    <property type="entry name" value="DNA REPLICATION AND REPAIR PROTEIN RECF"/>
    <property type="match status" value="1"/>
</dbReference>
<evidence type="ECO:0000259" key="14">
    <source>
        <dbReference type="Pfam" id="PF02463"/>
    </source>
</evidence>
<evidence type="ECO:0000256" key="1">
    <source>
        <dbReference type="ARBA" id="ARBA00004496"/>
    </source>
</evidence>
<comment type="subcellular location">
    <subcellularLocation>
        <location evidence="1 12 13">Cytoplasm</location>
    </subcellularLocation>
</comment>
<evidence type="ECO:0000256" key="2">
    <source>
        <dbReference type="ARBA" id="ARBA00008016"/>
    </source>
</evidence>
<evidence type="ECO:0000256" key="9">
    <source>
        <dbReference type="ARBA" id="ARBA00023125"/>
    </source>
</evidence>
<keyword evidence="7 12" id="KW-0227">DNA damage</keyword>
<evidence type="ECO:0000313" key="16">
    <source>
        <dbReference type="Proteomes" id="UP001142078"/>
    </source>
</evidence>
<dbReference type="InterPro" id="IPR018078">
    <property type="entry name" value="DNA-binding_RecF_CS"/>
</dbReference>
<keyword evidence="11 12" id="KW-0742">SOS response</keyword>
<dbReference type="HAMAP" id="MF_00365">
    <property type="entry name" value="RecF"/>
    <property type="match status" value="1"/>
</dbReference>
<keyword evidence="4 12" id="KW-0963">Cytoplasm</keyword>
<keyword evidence="5 12" id="KW-0235">DNA replication</keyword>
<evidence type="ECO:0000256" key="8">
    <source>
        <dbReference type="ARBA" id="ARBA00022840"/>
    </source>
</evidence>
<dbReference type="Gene3D" id="1.20.1050.90">
    <property type="entry name" value="RecF/RecN/SMC, N-terminal domain"/>
    <property type="match status" value="1"/>
</dbReference>
<accession>A0A9X2MKT9</accession>
<dbReference type="GO" id="GO:0005737">
    <property type="term" value="C:cytoplasm"/>
    <property type="evidence" value="ECO:0007669"/>
    <property type="project" value="UniProtKB-SubCell"/>
</dbReference>
<dbReference type="GO" id="GO:0000731">
    <property type="term" value="P:DNA synthesis involved in DNA repair"/>
    <property type="evidence" value="ECO:0007669"/>
    <property type="project" value="TreeGrafter"/>
</dbReference>
<evidence type="ECO:0000256" key="3">
    <source>
        <dbReference type="ARBA" id="ARBA00020170"/>
    </source>
</evidence>
<sequence>MYVDNIRLINFRNYMNLKLKLHKKVNIFIGKNAQGKTNLLESIYVCSSGKSFRTNVDRDMINFKKNQSYIGAKVIGEHLDKTIEIKIDRNKPKRIKVNKLEIERNKELYGGLNVVVFSPEDLRIIKDGPSERRDFIDREISQIKPMYRYNLNKYNKILFQRNNLLKNMRMNEKNKHLVDIFNIQMAKIGSKIIIERAKFIEKISRSSKRIHKNVTRGEENLSLKYKTNVVDSFNDILYIENLFIKKLENNIKDDILKGTTKIGPHRDDIDIFINNVYSKTYASQGQQRTAILSIKLAEVDIIKEEKNDYPVLLLDDVLSELDKDRRKFLVHAFKDLQTIITSTDIIDIKEFDPLNKKIFHIDNGEIL</sequence>
<dbReference type="PROSITE" id="PS00617">
    <property type="entry name" value="RECF_1"/>
    <property type="match status" value="1"/>
</dbReference>
<comment type="caution">
    <text evidence="15">The sequence shown here is derived from an EMBL/GenBank/DDBJ whole genome shotgun (WGS) entry which is preliminary data.</text>
</comment>
<evidence type="ECO:0000256" key="10">
    <source>
        <dbReference type="ARBA" id="ARBA00023204"/>
    </source>
</evidence>
<evidence type="ECO:0000313" key="15">
    <source>
        <dbReference type="EMBL" id="MCR2045439.1"/>
    </source>
</evidence>
<dbReference type="Pfam" id="PF02463">
    <property type="entry name" value="SMC_N"/>
    <property type="match status" value="1"/>
</dbReference>
<dbReference type="InterPro" id="IPR042174">
    <property type="entry name" value="RecF_2"/>
</dbReference>
<dbReference type="InterPro" id="IPR003395">
    <property type="entry name" value="RecF/RecN/SMC_N"/>
</dbReference>
<dbReference type="GO" id="GO:0006260">
    <property type="term" value="P:DNA replication"/>
    <property type="evidence" value="ECO:0007669"/>
    <property type="project" value="UniProtKB-UniRule"/>
</dbReference>
<evidence type="ECO:0000256" key="6">
    <source>
        <dbReference type="ARBA" id="ARBA00022741"/>
    </source>
</evidence>
<reference evidence="15" key="1">
    <citation type="submission" date="2022-07" db="EMBL/GenBank/DDBJ databases">
        <title>Enhanced cultured diversity of the mouse gut microbiota enables custom-made synthetic communities.</title>
        <authorList>
            <person name="Afrizal A."/>
        </authorList>
    </citation>
    <scope>NUCLEOTIDE SEQUENCE</scope>
    <source>
        <strain evidence="15">DSM 29482</strain>
    </source>
</reference>
<keyword evidence="10 12" id="KW-0234">DNA repair</keyword>
<dbReference type="GO" id="GO:0006302">
    <property type="term" value="P:double-strand break repair"/>
    <property type="evidence" value="ECO:0007669"/>
    <property type="project" value="TreeGrafter"/>
</dbReference>
<feature type="domain" description="RecF/RecN/SMC N-terminal" evidence="14">
    <location>
        <begin position="2"/>
        <end position="343"/>
    </location>
</feature>
<dbReference type="InterPro" id="IPR001238">
    <property type="entry name" value="DNA-binding_RecF"/>
</dbReference>
<evidence type="ECO:0000256" key="7">
    <source>
        <dbReference type="ARBA" id="ARBA00022763"/>
    </source>
</evidence>
<dbReference type="OrthoDB" id="9803889at2"/>
<evidence type="ECO:0000256" key="4">
    <source>
        <dbReference type="ARBA" id="ARBA00022490"/>
    </source>
</evidence>
<dbReference type="Proteomes" id="UP001142078">
    <property type="component" value="Unassembled WGS sequence"/>
</dbReference>
<organism evidence="15 16">
    <name type="scientific">Anaerosalibacter massiliensis</name>
    <dbReference type="NCBI Taxonomy" id="1347392"/>
    <lineage>
        <taxon>Bacteria</taxon>
        <taxon>Bacillati</taxon>
        <taxon>Bacillota</taxon>
        <taxon>Tissierellia</taxon>
        <taxon>Tissierellales</taxon>
        <taxon>Sporanaerobacteraceae</taxon>
        <taxon>Anaerosalibacter</taxon>
    </lineage>
</organism>
<dbReference type="PROSITE" id="PS00618">
    <property type="entry name" value="RECF_2"/>
    <property type="match status" value="1"/>
</dbReference>
<keyword evidence="8 12" id="KW-0067">ATP-binding</keyword>
<name>A0A9X2MKT9_9FIRM</name>
<dbReference type="RefSeq" id="WP_042679035.1">
    <property type="nucleotide sequence ID" value="NZ_CABKTM010000010.1"/>
</dbReference>
<dbReference type="AlphaFoldDB" id="A0A9X2MKT9"/>
<dbReference type="Gene3D" id="3.40.50.300">
    <property type="entry name" value="P-loop containing nucleotide triphosphate hydrolases"/>
    <property type="match status" value="1"/>
</dbReference>
<evidence type="ECO:0000256" key="13">
    <source>
        <dbReference type="RuleBase" id="RU000578"/>
    </source>
</evidence>
<evidence type="ECO:0000256" key="11">
    <source>
        <dbReference type="ARBA" id="ARBA00023236"/>
    </source>
</evidence>
<evidence type="ECO:0000256" key="5">
    <source>
        <dbReference type="ARBA" id="ARBA00022705"/>
    </source>
</evidence>